<evidence type="ECO:0000256" key="6">
    <source>
        <dbReference type="ARBA" id="ARBA00022679"/>
    </source>
</evidence>
<evidence type="ECO:0000256" key="12">
    <source>
        <dbReference type="ARBA" id="ARBA00022989"/>
    </source>
</evidence>
<comment type="pathway">
    <text evidence="3">Protein modification; protein ubiquitination.</text>
</comment>
<evidence type="ECO:0000313" key="20">
    <source>
        <dbReference type="EMBL" id="EFH70030.1"/>
    </source>
</evidence>
<dbReference type="SMART" id="SM01270">
    <property type="entry name" value="Longin"/>
    <property type="match status" value="1"/>
</dbReference>
<dbReference type="GO" id="GO:0016020">
    <property type="term" value="C:membrane"/>
    <property type="evidence" value="ECO:0007669"/>
    <property type="project" value="UniProtKB-SubCell"/>
</dbReference>
<keyword evidence="6" id="KW-0808">Transferase</keyword>
<dbReference type="InterPro" id="IPR044783">
    <property type="entry name" value="PHYL"/>
</dbReference>
<dbReference type="Gene3D" id="3.30.40.10">
    <property type="entry name" value="Zinc/RING finger domain, C3HC4 (zinc finger)"/>
    <property type="match status" value="1"/>
</dbReference>
<evidence type="ECO:0000256" key="3">
    <source>
        <dbReference type="ARBA" id="ARBA00004906"/>
    </source>
</evidence>
<dbReference type="InterPro" id="IPR001841">
    <property type="entry name" value="Znf_RING"/>
</dbReference>
<dbReference type="InterPro" id="IPR013083">
    <property type="entry name" value="Znf_RING/FYVE/PHD"/>
</dbReference>
<evidence type="ECO:0000256" key="9">
    <source>
        <dbReference type="ARBA" id="ARBA00022771"/>
    </source>
</evidence>
<proteinExistence type="inferred from homology"/>
<dbReference type="GO" id="GO:0061630">
    <property type="term" value="F:ubiquitin protein ligase activity"/>
    <property type="evidence" value="ECO:0007669"/>
    <property type="project" value="UniProtKB-EC"/>
</dbReference>
<evidence type="ECO:0000256" key="14">
    <source>
        <dbReference type="ARBA" id="ARBA00024209"/>
    </source>
</evidence>
<feature type="domain" description="Longin" evidence="19">
    <location>
        <begin position="272"/>
        <end position="341"/>
    </location>
</feature>
<evidence type="ECO:0000256" key="8">
    <source>
        <dbReference type="ARBA" id="ARBA00022723"/>
    </source>
</evidence>
<evidence type="ECO:0000256" key="15">
    <source>
        <dbReference type="PROSITE-ProRule" id="PRU00175"/>
    </source>
</evidence>
<evidence type="ECO:0000256" key="11">
    <source>
        <dbReference type="ARBA" id="ARBA00022833"/>
    </source>
</evidence>
<dbReference type="Proteomes" id="UP000008694">
    <property type="component" value="Unassembled WGS sequence"/>
</dbReference>
<sequence>MVRVSIWLQRRTIKNLEVDNLVVMAKKLKDLSDYDRCNSSDLSSLGMRTTFIPGNSLSTIELGLSKELREMLPIVVFRESFTVMDSQCSVCLGDYQANDKLQQIPVCKHTFHMDCIDLWLTSHTTCPLCRLALIPSRSHQSQEDPVPSLVSPDGEVLSQPESEPVNHRGVSSQPESEPVNHRGVSSQPESQPVNHINDGQEKQCDQDGEGFKEMQEAERNSSGSSNACCSCRPVHYCCVSRDNQILYSYNNAGDHRNNESLAALCLEKTPSFHKWYFETISKRTFGFLMEDGFVYFTIVDDVFKRSSVLDFLEKLKDESKKANKKNSRGSFSGSISFSNVQDQIVRRLIASLENDLTCLPISLPSIDGAEQSDAANSTKAPLLGRSNKQEKKKGRDHVHSLRGIEIEEHRKSNDRGNVTECSNASSAAATYVSRRGRLGGSQSIERKWRRQVQIVLAIDAAICLTLLGVWLAICHGIECTRS</sequence>
<dbReference type="PROSITE" id="PS50089">
    <property type="entry name" value="ZF_RING_2"/>
    <property type="match status" value="1"/>
</dbReference>
<dbReference type="SMART" id="SM00184">
    <property type="entry name" value="RING"/>
    <property type="match status" value="1"/>
</dbReference>
<evidence type="ECO:0000256" key="1">
    <source>
        <dbReference type="ARBA" id="ARBA00000900"/>
    </source>
</evidence>
<keyword evidence="11" id="KW-0862">Zinc</keyword>
<dbReference type="SUPFAM" id="SSF64356">
    <property type="entry name" value="SNARE-like"/>
    <property type="match status" value="1"/>
</dbReference>
<dbReference type="EMBL" id="GL348713">
    <property type="protein sequence ID" value="EFH70030.1"/>
    <property type="molecule type" value="Genomic_DNA"/>
</dbReference>
<dbReference type="FunFam" id="3.30.40.10:FF:000503">
    <property type="entry name" value="RING-H2 finger protein ATL7"/>
    <property type="match status" value="1"/>
</dbReference>
<dbReference type="Pfam" id="PF13639">
    <property type="entry name" value="zf-RING_2"/>
    <property type="match status" value="1"/>
</dbReference>
<dbReference type="Gramene" id="fgenesh1_pg.C_scaffold_1002986">
    <property type="protein sequence ID" value="fgenesh1_pg.C_scaffold_1002986"/>
    <property type="gene ID" value="fgenesh1_pg.C_scaffold_1002986"/>
</dbReference>
<feature type="transmembrane region" description="Helical" evidence="17">
    <location>
        <begin position="454"/>
        <end position="473"/>
    </location>
</feature>
<dbReference type="InterPro" id="IPR011012">
    <property type="entry name" value="Longin-like_dom_sf"/>
</dbReference>
<name>D7KIJ0_ARALL</name>
<dbReference type="InterPro" id="IPR010908">
    <property type="entry name" value="Longin_dom"/>
</dbReference>
<evidence type="ECO:0000259" key="19">
    <source>
        <dbReference type="PROSITE" id="PS50859"/>
    </source>
</evidence>
<dbReference type="AlphaFoldDB" id="D7KIJ0"/>
<dbReference type="PROSITE" id="PS50859">
    <property type="entry name" value="LONGIN"/>
    <property type="match status" value="1"/>
</dbReference>
<feature type="compositionally biased region" description="Polar residues" evidence="16">
    <location>
        <begin position="183"/>
        <end position="194"/>
    </location>
</feature>
<evidence type="ECO:0000259" key="18">
    <source>
        <dbReference type="PROSITE" id="PS50089"/>
    </source>
</evidence>
<feature type="compositionally biased region" description="Basic and acidic residues" evidence="16">
    <location>
        <begin position="198"/>
        <end position="219"/>
    </location>
</feature>
<dbReference type="PANTHER" id="PTHR47461:SF1">
    <property type="entry name" value="PHYTOLONGIN PHYL1.2"/>
    <property type="match status" value="1"/>
</dbReference>
<keyword evidence="12 17" id="KW-1133">Transmembrane helix</keyword>
<evidence type="ECO:0000256" key="13">
    <source>
        <dbReference type="ARBA" id="ARBA00023136"/>
    </source>
</evidence>
<evidence type="ECO:0000256" key="4">
    <source>
        <dbReference type="ARBA" id="ARBA00008025"/>
    </source>
</evidence>
<accession>D7KIJ0</accession>
<reference evidence="21" key="1">
    <citation type="journal article" date="2011" name="Nat. Genet.">
        <title>The Arabidopsis lyrata genome sequence and the basis of rapid genome size change.</title>
        <authorList>
            <person name="Hu T.T."/>
            <person name="Pattyn P."/>
            <person name="Bakker E.G."/>
            <person name="Cao J."/>
            <person name="Cheng J.-F."/>
            <person name="Clark R.M."/>
            <person name="Fahlgren N."/>
            <person name="Fawcett J.A."/>
            <person name="Grimwood J."/>
            <person name="Gundlach H."/>
            <person name="Haberer G."/>
            <person name="Hollister J.D."/>
            <person name="Ossowski S."/>
            <person name="Ottilar R.P."/>
            <person name="Salamov A.A."/>
            <person name="Schneeberger K."/>
            <person name="Spannagl M."/>
            <person name="Wang X."/>
            <person name="Yang L."/>
            <person name="Nasrallah M.E."/>
            <person name="Bergelson J."/>
            <person name="Carrington J.C."/>
            <person name="Gaut B.S."/>
            <person name="Schmutz J."/>
            <person name="Mayer K.F.X."/>
            <person name="Van de Peer Y."/>
            <person name="Grigoriev I.V."/>
            <person name="Nordborg M."/>
            <person name="Weigel D."/>
            <person name="Guo Y.-L."/>
        </authorList>
    </citation>
    <scope>NUCLEOTIDE SEQUENCE [LARGE SCALE GENOMIC DNA]</scope>
    <source>
        <strain evidence="21">cv. MN47</strain>
    </source>
</reference>
<comment type="subcellular location">
    <subcellularLocation>
        <location evidence="2">Membrane</location>
        <topology evidence="2">Single-pass membrane protein</topology>
    </subcellularLocation>
</comment>
<keyword evidence="10" id="KW-0833">Ubl conjugation pathway</keyword>
<keyword evidence="8" id="KW-0479">Metal-binding</keyword>
<feature type="region of interest" description="Disordered" evidence="16">
    <location>
        <begin position="373"/>
        <end position="398"/>
    </location>
</feature>
<evidence type="ECO:0000313" key="21">
    <source>
        <dbReference type="Proteomes" id="UP000008694"/>
    </source>
</evidence>
<dbReference type="CDD" id="cd16461">
    <property type="entry name" value="RING-H2_EL5-like"/>
    <property type="match status" value="1"/>
</dbReference>
<feature type="domain" description="RING-type" evidence="18">
    <location>
        <begin position="88"/>
        <end position="130"/>
    </location>
</feature>
<evidence type="ECO:0000256" key="2">
    <source>
        <dbReference type="ARBA" id="ARBA00004167"/>
    </source>
</evidence>
<organism evidence="21">
    <name type="scientific">Arabidopsis lyrata subsp. lyrata</name>
    <name type="common">Lyre-leaved rock-cress</name>
    <dbReference type="NCBI Taxonomy" id="81972"/>
    <lineage>
        <taxon>Eukaryota</taxon>
        <taxon>Viridiplantae</taxon>
        <taxon>Streptophyta</taxon>
        <taxon>Embryophyta</taxon>
        <taxon>Tracheophyta</taxon>
        <taxon>Spermatophyta</taxon>
        <taxon>Magnoliopsida</taxon>
        <taxon>eudicotyledons</taxon>
        <taxon>Gunneridae</taxon>
        <taxon>Pentapetalae</taxon>
        <taxon>rosids</taxon>
        <taxon>malvids</taxon>
        <taxon>Brassicales</taxon>
        <taxon>Brassicaceae</taxon>
        <taxon>Camelineae</taxon>
        <taxon>Arabidopsis</taxon>
    </lineage>
</organism>
<keyword evidence="9 15" id="KW-0863">Zinc-finger</keyword>
<dbReference type="PANTHER" id="PTHR47461">
    <property type="entry name" value="PHYTOLONGIN PHYL1.2"/>
    <property type="match status" value="1"/>
</dbReference>
<protein>
    <recommendedName>
        <fullName evidence="5">RING-type E3 ubiquitin transferase</fullName>
        <ecNumber evidence="5">2.3.2.27</ecNumber>
    </recommendedName>
</protein>
<evidence type="ECO:0000256" key="10">
    <source>
        <dbReference type="ARBA" id="ARBA00022786"/>
    </source>
</evidence>
<dbReference type="Gene3D" id="3.30.450.50">
    <property type="entry name" value="Longin domain"/>
    <property type="match status" value="1"/>
</dbReference>
<keyword evidence="7 17" id="KW-0812">Transmembrane</keyword>
<feature type="region of interest" description="Disordered" evidence="16">
    <location>
        <begin position="140"/>
        <end position="226"/>
    </location>
</feature>
<evidence type="ECO:0000256" key="5">
    <source>
        <dbReference type="ARBA" id="ARBA00012483"/>
    </source>
</evidence>
<comment type="similarity">
    <text evidence="14">Belongs to the RING-type zinc finger family. ATL subfamily.</text>
</comment>
<dbReference type="EC" id="2.3.2.27" evidence="5"/>
<keyword evidence="13 17" id="KW-0472">Membrane</keyword>
<evidence type="ECO:0000256" key="7">
    <source>
        <dbReference type="ARBA" id="ARBA00022692"/>
    </source>
</evidence>
<keyword evidence="21" id="KW-1185">Reference proteome</keyword>
<gene>
    <name evidence="20" type="ORF">ARALYDRAFT_336421</name>
</gene>
<comment type="catalytic activity">
    <reaction evidence="1">
        <text>S-ubiquitinyl-[E2 ubiquitin-conjugating enzyme]-L-cysteine + [acceptor protein]-L-lysine = [E2 ubiquitin-conjugating enzyme]-L-cysteine + N(6)-ubiquitinyl-[acceptor protein]-L-lysine.</text>
        <dbReference type="EC" id="2.3.2.27"/>
    </reaction>
</comment>
<evidence type="ECO:0000256" key="16">
    <source>
        <dbReference type="SAM" id="MobiDB-lite"/>
    </source>
</evidence>
<comment type="similarity">
    <text evidence="4">Belongs to the synaptobrevin family.</text>
</comment>
<dbReference type="GO" id="GO:0008270">
    <property type="term" value="F:zinc ion binding"/>
    <property type="evidence" value="ECO:0007669"/>
    <property type="project" value="UniProtKB-KW"/>
</dbReference>
<dbReference type="HOGENOM" id="CLU_566664_0_0_1"/>
<dbReference type="eggNOG" id="KOG0800">
    <property type="taxonomic scope" value="Eukaryota"/>
</dbReference>
<dbReference type="SUPFAM" id="SSF57850">
    <property type="entry name" value="RING/U-box"/>
    <property type="match status" value="1"/>
</dbReference>
<evidence type="ECO:0000256" key="17">
    <source>
        <dbReference type="SAM" id="Phobius"/>
    </source>
</evidence>